<comment type="catalytic activity">
    <reaction evidence="11">
        <text>2-phenylacetate + ATP + CoA = phenylacetyl-CoA + AMP + diphosphate</text>
        <dbReference type="Rhea" id="RHEA:20956"/>
        <dbReference type="ChEBI" id="CHEBI:18401"/>
        <dbReference type="ChEBI" id="CHEBI:30616"/>
        <dbReference type="ChEBI" id="CHEBI:33019"/>
        <dbReference type="ChEBI" id="CHEBI:57287"/>
        <dbReference type="ChEBI" id="CHEBI:57390"/>
        <dbReference type="ChEBI" id="CHEBI:456215"/>
        <dbReference type="EC" id="6.2.1.30"/>
    </reaction>
</comment>
<evidence type="ECO:0000256" key="10">
    <source>
        <dbReference type="ARBA" id="ARBA00075111"/>
    </source>
</evidence>
<dbReference type="UniPathway" id="UPA00930"/>
<comment type="similarity">
    <text evidence="7 11">Belongs to the phenylacetyl-CoA ligase family.</text>
</comment>
<evidence type="ECO:0000256" key="6">
    <source>
        <dbReference type="ARBA" id="ARBA00060591"/>
    </source>
</evidence>
<evidence type="ECO:0000256" key="2">
    <source>
        <dbReference type="ARBA" id="ARBA00022450"/>
    </source>
</evidence>
<dbReference type="STRING" id="906968.Trebr_1986"/>
<dbReference type="CDD" id="cd05913">
    <property type="entry name" value="PaaK"/>
    <property type="match status" value="1"/>
</dbReference>
<comment type="pathway">
    <text evidence="6 11">Aromatic compound metabolism; phenylacetate degradation.</text>
</comment>
<dbReference type="RefSeq" id="WP_013759105.1">
    <property type="nucleotide sequence ID" value="NC_015500.1"/>
</dbReference>
<dbReference type="InterPro" id="IPR011880">
    <property type="entry name" value="PA_CoA_ligase"/>
</dbReference>
<evidence type="ECO:0000256" key="7">
    <source>
        <dbReference type="ARBA" id="ARBA00061566"/>
    </source>
</evidence>
<protein>
    <recommendedName>
        <fullName evidence="9 11">Phenylacetate-coenzyme A ligase</fullName>
        <ecNumber evidence="8 11">6.2.1.30</ecNumber>
    </recommendedName>
    <alternativeName>
        <fullName evidence="10 11">Phenylacetyl-CoA ligase</fullName>
    </alternativeName>
</protein>
<evidence type="ECO:0000256" key="9">
    <source>
        <dbReference type="ARBA" id="ARBA00068695"/>
    </source>
</evidence>
<dbReference type="Pfam" id="PF00501">
    <property type="entry name" value="AMP-binding"/>
    <property type="match status" value="1"/>
</dbReference>
<dbReference type="GO" id="GO:0000166">
    <property type="term" value="F:nucleotide binding"/>
    <property type="evidence" value="ECO:0007669"/>
    <property type="project" value="UniProtKB-KW"/>
</dbReference>
<evidence type="ECO:0000256" key="4">
    <source>
        <dbReference type="ARBA" id="ARBA00022598"/>
    </source>
</evidence>
<evidence type="ECO:0000313" key="15">
    <source>
        <dbReference type="EMBL" id="AEE17402.1"/>
    </source>
</evidence>
<dbReference type="InterPro" id="IPR028154">
    <property type="entry name" value="AMP-dep_Lig_C"/>
</dbReference>
<dbReference type="KEGG" id="tbe:Trebr_1986"/>
<dbReference type="eggNOG" id="COG1541">
    <property type="taxonomic scope" value="Bacteria"/>
</dbReference>
<dbReference type="SUPFAM" id="SSF56801">
    <property type="entry name" value="Acetyl-CoA synthetase-like"/>
    <property type="match status" value="1"/>
</dbReference>
<evidence type="ECO:0000259" key="14">
    <source>
        <dbReference type="Pfam" id="PF14535"/>
    </source>
</evidence>
<sequence length="440" mass="49497">MNREIPFWDKKNETMSREDLRALQLERLRVQVDHALRTSFYKDRLRAAGVTGAQSIKSLDDLRRLPFTTKTDLREAYPFGMLAVPKDELVRIHASSGTTGTPTVIYLTQRDLDMASDTMARSLAAAGCTKSDTCQNMMTYGLFTGGLGFHYGAERLGMTMIPTGSGNTLRQIKFMKDFGTTVTHATPSYLLHLHAAIEESGFARSDFAWRLAVTGAEPHSEELRCKIQDKLGIEVYNCYGMSELNGPGTAFECVFRQGMHVWEDRYIMEIIDPDTLEPVPDGEIGELVMTILHRDAMPLLRYRTRDLTRVVTEPCPCGRTHRRIARFTGRTDDMLIINGVNVFPSQIEEVLLKMHGVGANYLIIVEKHGVLDRLIVQTEVTPEMFADDARVLNALRDKIKAELSALITINPAVELKEPGSMPVAEGKAKRVEDRRKNECR</sequence>
<keyword evidence="5 11" id="KW-0547">Nucleotide-binding</keyword>
<evidence type="ECO:0000256" key="5">
    <source>
        <dbReference type="ARBA" id="ARBA00022741"/>
    </source>
</evidence>
<dbReference type="PANTHER" id="PTHR43439:SF2">
    <property type="entry name" value="ENZYME, PUTATIVE (JCVI)-RELATED"/>
    <property type="match status" value="1"/>
</dbReference>
<keyword evidence="4 11" id="KW-0436">Ligase</keyword>
<dbReference type="HOGENOM" id="CLU_035301_1_1_12"/>
<evidence type="ECO:0000256" key="11">
    <source>
        <dbReference type="PIRNR" id="PIRNR006444"/>
    </source>
</evidence>
<evidence type="ECO:0000256" key="8">
    <source>
        <dbReference type="ARBA" id="ARBA00066629"/>
    </source>
</evidence>
<evidence type="ECO:0000313" key="16">
    <source>
        <dbReference type="Proteomes" id="UP000006546"/>
    </source>
</evidence>
<evidence type="ECO:0000259" key="13">
    <source>
        <dbReference type="Pfam" id="PF00501"/>
    </source>
</evidence>
<comment type="subunit">
    <text evidence="1">Monomer.</text>
</comment>
<gene>
    <name evidence="15" type="ordered locus">Trebr_1986</name>
</gene>
<dbReference type="EMBL" id="CP002696">
    <property type="protein sequence ID" value="AEE17402.1"/>
    <property type="molecule type" value="Genomic_DNA"/>
</dbReference>
<keyword evidence="16" id="KW-1185">Reference proteome</keyword>
<keyword evidence="3" id="KW-0597">Phosphoprotein</keyword>
<accession>F4LJM2</accession>
<dbReference type="Pfam" id="PF14535">
    <property type="entry name" value="AMP-binding_C_2"/>
    <property type="match status" value="1"/>
</dbReference>
<dbReference type="Proteomes" id="UP000006546">
    <property type="component" value="Chromosome"/>
</dbReference>
<dbReference type="PIRSF" id="PIRSF006444">
    <property type="entry name" value="PaaK"/>
    <property type="match status" value="1"/>
</dbReference>
<evidence type="ECO:0000256" key="1">
    <source>
        <dbReference type="ARBA" id="ARBA00011245"/>
    </source>
</evidence>
<dbReference type="InterPro" id="IPR000873">
    <property type="entry name" value="AMP-dep_synth/lig_dom"/>
</dbReference>
<feature type="domain" description="AMP-dependent ligase C-terminal" evidence="14">
    <location>
        <begin position="339"/>
        <end position="435"/>
    </location>
</feature>
<name>F4LJM2_TREBD</name>
<dbReference type="FunFam" id="3.40.50.12780:FF:000016">
    <property type="entry name" value="Phenylacetate-coenzyme A ligase"/>
    <property type="match status" value="1"/>
</dbReference>
<dbReference type="PANTHER" id="PTHR43439">
    <property type="entry name" value="PHENYLACETATE-COENZYME A LIGASE"/>
    <property type="match status" value="1"/>
</dbReference>
<organism evidence="15 16">
    <name type="scientific">Treponema brennaborense (strain DSM 12168 / CIP 105900 / DD5/3)</name>
    <dbReference type="NCBI Taxonomy" id="906968"/>
    <lineage>
        <taxon>Bacteria</taxon>
        <taxon>Pseudomonadati</taxon>
        <taxon>Spirochaetota</taxon>
        <taxon>Spirochaetia</taxon>
        <taxon>Spirochaetales</taxon>
        <taxon>Treponemataceae</taxon>
        <taxon>Treponema</taxon>
    </lineage>
</organism>
<dbReference type="Gene3D" id="3.40.50.12780">
    <property type="entry name" value="N-terminal domain of ligase-like"/>
    <property type="match status" value="1"/>
</dbReference>
<dbReference type="GO" id="GO:0010124">
    <property type="term" value="P:phenylacetate catabolic process"/>
    <property type="evidence" value="ECO:0007669"/>
    <property type="project" value="UniProtKB-UniRule"/>
</dbReference>
<dbReference type="AlphaFoldDB" id="F4LJM2"/>
<dbReference type="Gene3D" id="3.30.300.30">
    <property type="match status" value="1"/>
</dbReference>
<dbReference type="OrthoDB" id="580775at2"/>
<comment type="function">
    <text evidence="11">Catalyzes the activation of phenylacetic acid (PA) to phenylacetyl-CoA (PA-CoA).</text>
</comment>
<feature type="compositionally biased region" description="Basic and acidic residues" evidence="12">
    <location>
        <begin position="426"/>
        <end position="440"/>
    </location>
</feature>
<evidence type="ECO:0000256" key="3">
    <source>
        <dbReference type="ARBA" id="ARBA00022553"/>
    </source>
</evidence>
<evidence type="ECO:0000256" key="12">
    <source>
        <dbReference type="SAM" id="MobiDB-lite"/>
    </source>
</evidence>
<dbReference type="InterPro" id="IPR045851">
    <property type="entry name" value="AMP-bd_C_sf"/>
</dbReference>
<dbReference type="InterPro" id="IPR042099">
    <property type="entry name" value="ANL_N_sf"/>
</dbReference>
<reference evidence="16" key="1">
    <citation type="submission" date="2011-04" db="EMBL/GenBank/DDBJ databases">
        <title>The complete genome of Treponema brennaborense DSM 12168.</title>
        <authorList>
            <person name="Lucas S."/>
            <person name="Han J."/>
            <person name="Lapidus A."/>
            <person name="Bruce D."/>
            <person name="Goodwin L."/>
            <person name="Pitluck S."/>
            <person name="Peters L."/>
            <person name="Kyrpides N."/>
            <person name="Mavromatis K."/>
            <person name="Ivanova N."/>
            <person name="Mikhailova N."/>
            <person name="Pagani I."/>
            <person name="Teshima H."/>
            <person name="Detter J.C."/>
            <person name="Tapia R."/>
            <person name="Han C."/>
            <person name="Land M."/>
            <person name="Hauser L."/>
            <person name="Markowitz V."/>
            <person name="Cheng J.-F."/>
            <person name="Hugenholtz P."/>
            <person name="Woyke T."/>
            <person name="Wu D."/>
            <person name="Gronow S."/>
            <person name="Wellnitz S."/>
            <person name="Brambilla E."/>
            <person name="Klenk H.-P."/>
            <person name="Eisen J.A."/>
        </authorList>
    </citation>
    <scope>NUCLEOTIDE SEQUENCE [LARGE SCALE GENOMIC DNA]</scope>
    <source>
        <strain evidence="16">DSM 12168 / CIP 105900 / DD5/3</strain>
    </source>
</reference>
<dbReference type="GO" id="GO:0047475">
    <property type="term" value="F:phenylacetate-CoA ligase activity"/>
    <property type="evidence" value="ECO:0007669"/>
    <property type="project" value="UniProtKB-EC"/>
</dbReference>
<feature type="domain" description="AMP-dependent synthetase/ligase" evidence="13">
    <location>
        <begin position="83"/>
        <end position="289"/>
    </location>
</feature>
<feature type="region of interest" description="Disordered" evidence="12">
    <location>
        <begin position="420"/>
        <end position="440"/>
    </location>
</feature>
<proteinExistence type="inferred from homology"/>
<keyword evidence="2" id="KW-0596">Phosphopantetheine</keyword>
<dbReference type="EC" id="6.2.1.30" evidence="8 11"/>
<dbReference type="InterPro" id="IPR051414">
    <property type="entry name" value="Adenylate-forming_Reductase"/>
</dbReference>